<feature type="domain" description="PH" evidence="31">
    <location>
        <begin position="1261"/>
        <end position="1359"/>
    </location>
</feature>
<evidence type="ECO:0000256" key="5">
    <source>
        <dbReference type="ARBA" id="ARBA00004514"/>
    </source>
</evidence>
<feature type="domain" description="PH" evidence="31">
    <location>
        <begin position="1441"/>
        <end position="1546"/>
    </location>
</feature>
<dbReference type="GO" id="GO:0032433">
    <property type="term" value="C:filopodium tip"/>
    <property type="evidence" value="ECO:0007669"/>
    <property type="project" value="UniProtKB-SubCell"/>
</dbReference>
<keyword evidence="15 29" id="KW-0067">ATP-binding</keyword>
<dbReference type="Gene3D" id="1.25.40.530">
    <property type="entry name" value="MyTH4 domain"/>
    <property type="match status" value="1"/>
</dbReference>
<feature type="compositionally biased region" description="Polar residues" evidence="30">
    <location>
        <begin position="1107"/>
        <end position="1130"/>
    </location>
</feature>
<dbReference type="GO" id="GO:0005516">
    <property type="term" value="F:calmodulin binding"/>
    <property type="evidence" value="ECO:0007669"/>
    <property type="project" value="UniProtKB-KW"/>
</dbReference>
<dbReference type="Proteomes" id="UP000694415">
    <property type="component" value="Unplaced"/>
</dbReference>
<dbReference type="InterPro" id="IPR011993">
    <property type="entry name" value="PH-like_dom_sf"/>
</dbReference>
<dbReference type="SMART" id="SM00242">
    <property type="entry name" value="MYSc"/>
    <property type="match status" value="1"/>
</dbReference>
<dbReference type="GO" id="GO:0005938">
    <property type="term" value="C:cell cortex"/>
    <property type="evidence" value="ECO:0007669"/>
    <property type="project" value="UniProtKB-SubCell"/>
</dbReference>
<feature type="region of interest" description="Disordered" evidence="30">
    <location>
        <begin position="1107"/>
        <end position="1134"/>
    </location>
</feature>
<dbReference type="InterPro" id="IPR000048">
    <property type="entry name" value="IQ_motif_EF-hand-BS"/>
</dbReference>
<dbReference type="GO" id="GO:0051489">
    <property type="term" value="P:regulation of filopodium assembly"/>
    <property type="evidence" value="ECO:0007669"/>
    <property type="project" value="Ensembl"/>
</dbReference>
<evidence type="ECO:0000256" key="17">
    <source>
        <dbReference type="ARBA" id="ARBA00022990"/>
    </source>
</evidence>
<dbReference type="InterPro" id="IPR019749">
    <property type="entry name" value="Band_41_domain"/>
</dbReference>
<dbReference type="GO" id="GO:0016459">
    <property type="term" value="C:myosin complex"/>
    <property type="evidence" value="ECO:0007669"/>
    <property type="project" value="UniProtKB-KW"/>
</dbReference>
<dbReference type="FunFam" id="2.30.29.30:FF:000195">
    <property type="entry name" value="Unconventional myosin-X"/>
    <property type="match status" value="1"/>
</dbReference>
<dbReference type="Gene3D" id="6.20.240.20">
    <property type="match status" value="1"/>
</dbReference>
<dbReference type="FunFam" id="2.30.29.30:FF:000196">
    <property type="entry name" value="unconventional myosin-X"/>
    <property type="match status" value="1"/>
</dbReference>
<dbReference type="InterPro" id="IPR000299">
    <property type="entry name" value="FERM_domain"/>
</dbReference>
<dbReference type="GO" id="GO:0043025">
    <property type="term" value="C:neuronal cell body"/>
    <property type="evidence" value="ECO:0007669"/>
    <property type="project" value="Ensembl"/>
</dbReference>
<dbReference type="CDD" id="cd14873">
    <property type="entry name" value="MYSc_Myo10"/>
    <property type="match status" value="1"/>
</dbReference>
<dbReference type="GO" id="GO:0005730">
    <property type="term" value="C:nucleolus"/>
    <property type="evidence" value="ECO:0007669"/>
    <property type="project" value="Ensembl"/>
</dbReference>
<dbReference type="GO" id="GO:0051015">
    <property type="term" value="F:actin filament binding"/>
    <property type="evidence" value="ECO:0007669"/>
    <property type="project" value="TreeGrafter"/>
</dbReference>
<dbReference type="GO" id="GO:0030705">
    <property type="term" value="P:cytoskeleton-dependent intracellular transport"/>
    <property type="evidence" value="ECO:0007669"/>
    <property type="project" value="TreeGrafter"/>
</dbReference>
<evidence type="ECO:0000256" key="6">
    <source>
        <dbReference type="ARBA" id="ARBA00004516"/>
    </source>
</evidence>
<dbReference type="InterPro" id="IPR051724">
    <property type="entry name" value="Actin_motor_Myosin"/>
</dbReference>
<dbReference type="InterPro" id="IPR027417">
    <property type="entry name" value="P-loop_NTPase"/>
</dbReference>
<dbReference type="SMART" id="SM00233">
    <property type="entry name" value="PH"/>
    <property type="match status" value="2"/>
</dbReference>
<keyword evidence="22 29" id="KW-0009">Actin-binding</keyword>
<dbReference type="SUPFAM" id="SSF47031">
    <property type="entry name" value="Second domain of FERM"/>
    <property type="match status" value="1"/>
</dbReference>
<dbReference type="InterPro" id="IPR036961">
    <property type="entry name" value="Kinesin_motor_dom_sf"/>
</dbReference>
<reference evidence="35" key="2">
    <citation type="submission" date="2025-09" db="UniProtKB">
        <authorList>
            <consortium name="Ensembl"/>
        </authorList>
    </citation>
    <scope>IDENTIFICATION</scope>
</reference>
<feature type="domain" description="Myosin motor" evidence="34">
    <location>
        <begin position="108"/>
        <end position="784"/>
    </location>
</feature>
<dbReference type="GO" id="GO:0031527">
    <property type="term" value="C:filopodium membrane"/>
    <property type="evidence" value="ECO:0007669"/>
    <property type="project" value="UniProtKB-SubCell"/>
</dbReference>
<keyword evidence="16" id="KW-0112">Calmodulin-binding</keyword>
<dbReference type="InterPro" id="IPR035963">
    <property type="entry name" value="FERM_2"/>
</dbReference>
<dbReference type="PRINTS" id="PR00193">
    <property type="entry name" value="MYOSINHEAVY"/>
</dbReference>
<dbReference type="PROSITE" id="PS50096">
    <property type="entry name" value="IQ"/>
    <property type="match status" value="3"/>
</dbReference>
<dbReference type="FunFam" id="3.40.850.10:FF:000008">
    <property type="entry name" value="Putative unconventional myosin-IXa"/>
    <property type="match status" value="1"/>
</dbReference>
<evidence type="ECO:0000256" key="21">
    <source>
        <dbReference type="ARBA" id="ARBA00023175"/>
    </source>
</evidence>
<evidence type="ECO:0000256" key="11">
    <source>
        <dbReference type="ARBA" id="ARBA00022490"/>
    </source>
</evidence>
<dbReference type="SUPFAM" id="SSF52540">
    <property type="entry name" value="P-loop containing nucleoside triphosphate hydrolases"/>
    <property type="match status" value="1"/>
</dbReference>
<evidence type="ECO:0000256" key="7">
    <source>
        <dbReference type="ARBA" id="ARBA00004544"/>
    </source>
</evidence>
<dbReference type="InterPro" id="IPR038185">
    <property type="entry name" value="MyTH4_dom_sf"/>
</dbReference>
<evidence type="ECO:0000256" key="1">
    <source>
        <dbReference type="ARBA" id="ARBA00004245"/>
    </source>
</evidence>
<keyword evidence="9" id="KW-0813">Transport</keyword>
<dbReference type="InterPro" id="IPR040640">
    <property type="entry name" value="MyoX_N_SH3"/>
</dbReference>
<dbReference type="GO" id="GO:0030507">
    <property type="term" value="F:spectrin binding"/>
    <property type="evidence" value="ECO:0007669"/>
    <property type="project" value="Ensembl"/>
</dbReference>
<evidence type="ECO:0000259" key="31">
    <source>
        <dbReference type="PROSITE" id="PS50003"/>
    </source>
</evidence>
<sequence>MPVLTCLHSPHCLTCWFVKECLRSQSLLLSALQPEEWPCLRASSPLLHTSGLGARVWLRENGQHFPSTVNSCAEGVVVFQTDYGQVFTYKQSTITNQKVTAMHPLHEEGVDDMASLAELHGGSIMYNLFQRYKRNQIYTYIGSIIASVNPYQPIAGLYERATMEEYSRCHLGELPPHIFAIANECYRCLWKRHDNQCVLISGESGAGKTESTKLILKFLSVISQQTLDLGLQEKTSSVEQAILQSSPIMEAFGNAKTVYNNNSSRFGKFVQLNICQQGNIQGGRIVDYLLEKNRVVRQNPGERNYHIFYALLAGLDQGEREEFYLSLPENYHYLNQSGCTEDKTISDQESFTQVITAMEVMQFSKEEVREVLRLLAGILHLGNIEFITAGGAQISFKTALGRSADLLGLDPTQLTDALTQRSMILRGEEILTPLSVQQAVDSRDSLAMALYARCFEWVIKKINSWIKGKDDFKSIGILDIFGFENFEVNHFEQFNINYANEKLQEYFNKHIFSLEQLEYSREGLVWEDIDWIDNGECLDLIEKKLGLLALINEESHFPQATDSTLLEKLHSQHANNHFYVKPRVAVNNFGVKHYAGEVQYDVRGILEKNRDTFRDDLLNLLRESRFDFIYDLFEHVSSRNNQDTLKCGSKHRRPTVSSQFKDSLHSLMATLSSSNPFFVRCIKPNTQKMPDQFDQVVVLNQLRYSGMLETVRIRKAGYAVRRPFQDFYKRYKVLMRNLALPDDIRGKCTVLLQVYDASNSEWQLGKTKVFLRESLEQKLEKRREEEIDRAAMVIRAHILGYLARKQYRKVLCGVVTIQKNYRAFLARKKFLHLKKAAIVFQKQLRGQLARRVYRQLLAEKRELEEKKRREEEKKREEEERERERAQREADLLRAQQEAETRRQQELEALQKSQREADLTGELEKQRENKQVEEILRLEKEIEDLQRMKERQELSLTEASLQKLQQLRDEELRRLEDEACRAAQEFLESLNFDEIDECVRNIERSLSVGSEISGEELSELAESASGEKPNFNFSQPYPAEEEVDEGFEADDDAFKDSPNPSEHGHSDQRTSGIRTSDDSSEEDPYMNYTVVPTSPSADSTVLLAASMQDSASLHNSSSGESTYCMPQNNGDLPSPDGDYDYDQDDYEDGAITSGSSVTFSNSYGSQWSPDYRYSVGTYNSSGAYRFSSEGAQSSFEDSEEDFDSRFDTDDELSYRRDSVYSCVTLPYFHSFLYMKGGLMNSWKRRWCVLKDETFLWFRSKQEALKQGWLHKKGGGSSTLSRRNWKKRWFVLRQSKLMYFENDSEEKLKGTVEVRTAKEIIDNTSKENGIDIILADRTFHLIAESPEDASQWFSVLSQVHSSTDQEIREMHDEQANPQNAVGTLDVGLIDSVCASDSPDRPNSFVIITANRVLHCNADTPEEMHHWITLLQRSKGDTRVEGQEFIVRGWLHKEVKNSPKMSSLKLKKRWFVLTHNSLDYYKSSEKNALKLGTLVLNSLCSVVPPDEKIFKETGYWNVTVYGRKHCYRLYTKLLNEATRWSSAIQNVTDTKAPIDTPTQQLIQDIKENCLNSDVVEQIYKRNPILRYTHHPLHSPLLPLPYGDINLNLLKDKGYTTLQDEAIKIFNSLQQLESMSDPIPIIQGILQTGHDLRPLRDELYCQLIKQTNKVPHPGSVGNLYSWQILTCLSCTFLPSRGILKYLKFHLKRIREQFPGTEMEKYALFIYESLKKTKCREFVPSRDEIEALIHRQEMTSTVYCHGGGSCKITINSHTTAGEVVEKLIRGLAMEDSRNMFALFEYNGQVDKAIESRTIVADVLAKFEKLAATSEAGDAPWKFYFKLYCFLDTDSMPKDSVEFAFMFEQAHEAVIHGHHPAPEESLQVLAALRLQYLQGDYTPHTSIPPLEEVYSVQRLRARISQSTKTFTPYERLEKRRTSFLEGTLRRSFRTGSVVRQKAEEEQMLDMWIKEEVCSARTSIIDKWKKLQGMNQEQAMAKYMALIKEWPGYGSTLFDVECKEGGFPQELWLGVSADAVSVYKRGEGKPLEVFQYEHILSFGAPLANTYKIVVDERELLFETSEVVDVAKLMKAYISMIVKKRYSTTRSVSSQGSSR</sequence>
<feature type="compositionally biased region" description="Acidic residues" evidence="30">
    <location>
        <begin position="1038"/>
        <end position="1052"/>
    </location>
</feature>
<keyword evidence="12" id="KW-0597">Phosphoprotein</keyword>
<evidence type="ECO:0000256" key="3">
    <source>
        <dbReference type="ARBA" id="ARBA00004495"/>
    </source>
</evidence>
<dbReference type="Gene3D" id="1.20.120.720">
    <property type="entry name" value="Myosin VI head, motor domain, U50 subdomain"/>
    <property type="match status" value="1"/>
</dbReference>
<dbReference type="Pfam" id="PF00784">
    <property type="entry name" value="MyTH4"/>
    <property type="match status" value="1"/>
</dbReference>
<keyword evidence="20" id="KW-0472">Membrane</keyword>
<evidence type="ECO:0000256" key="20">
    <source>
        <dbReference type="ARBA" id="ARBA00023136"/>
    </source>
</evidence>
<comment type="function">
    <text evidence="25">Myosins are actin-based motor molecules with ATPase activity. Unconventional myosins serve in intracellular movements. MYO10 binds to actin filaments and actin bundles and functions as a plus end-directed motor. Moves with higher velocity and takes larger steps on actin bundles than on single actin filaments. The tail domain binds to membranous compartments containing phosphatidylinositol 3,4,5-trisphosphate or integrins, and mediates cargo transport along actin filaments. Regulates cell shape, cell spreading and cell adhesion. Stimulates the formation and elongation of filopodia. In hippocampal neurons it induces the formation of dendritic filopodia by trafficking the actin-remodeling protein VASP to the tips of filopodia, where it promotes actin elongation. Plays a role in formation of the podosome belt in osteoclasts.</text>
</comment>
<comment type="subunit">
    <text evidence="26">Monomer, when in an inactive conformation in the cytosol. Homodimer in its active, membrane-bound conformation; antiparallel coiled coil-mediated dimer formation. Interacts with ECPAS. Interacts with DCC and ITGB5; the presence of DCC inhibits ITGB5 binding. Interacts with tubulin; ITGB5 or DCC binding inhibits tubulin binding. Interacts strongly with CALM3 and weakly with CALM, the CALM3 interaction is essential for function in filopodial extension and motility. Interacts with ITGB1, ITGB3 and ITGB5. Interacts with NEO1. Interacts with VASP.</text>
</comment>
<dbReference type="InterPro" id="IPR001609">
    <property type="entry name" value="Myosin_head_motor_dom-like"/>
</dbReference>
<dbReference type="PANTHER" id="PTHR46049">
    <property type="entry name" value="AGAP003327-PA"/>
    <property type="match status" value="1"/>
</dbReference>
<dbReference type="Pfam" id="PF00373">
    <property type="entry name" value="FERM_M"/>
    <property type="match status" value="1"/>
</dbReference>
<dbReference type="Gene3D" id="1.10.10.820">
    <property type="match status" value="1"/>
</dbReference>
<keyword evidence="10" id="KW-1003">Cell membrane</keyword>
<evidence type="ECO:0000256" key="22">
    <source>
        <dbReference type="ARBA" id="ARBA00023203"/>
    </source>
</evidence>
<keyword evidence="17" id="KW-0007">Acetylation</keyword>
<dbReference type="GO" id="GO:0005524">
    <property type="term" value="F:ATP binding"/>
    <property type="evidence" value="ECO:0007669"/>
    <property type="project" value="UniProtKB-UniRule"/>
</dbReference>
<evidence type="ECO:0000256" key="26">
    <source>
        <dbReference type="ARBA" id="ARBA00062859"/>
    </source>
</evidence>
<evidence type="ECO:0000256" key="4">
    <source>
        <dbReference type="ARBA" id="ARBA00004510"/>
    </source>
</evidence>
<dbReference type="GO" id="GO:0022409">
    <property type="term" value="P:positive regulation of cell-cell adhesion"/>
    <property type="evidence" value="ECO:0007669"/>
    <property type="project" value="Ensembl"/>
</dbReference>
<comment type="subcellular location">
    <subcellularLocation>
        <location evidence="6">Cell projection</location>
        <location evidence="6">Filopodium membrane</location>
        <topology evidence="6">Peripheral membrane protein</topology>
    </subcellularLocation>
    <subcellularLocation>
        <location evidence="3">Cell projection</location>
        <location evidence="3">Filopodium tip</location>
    </subcellularLocation>
    <subcellularLocation>
        <location evidence="4">Cell projection</location>
        <location evidence="4">Lamellipodium</location>
    </subcellularLocation>
    <subcellularLocation>
        <location evidence="2">Cell projection</location>
        <location evidence="2">Ruffle</location>
    </subcellularLocation>
    <subcellularLocation>
        <location evidence="7">Cytoplasm</location>
        <location evidence="7">Cell cortex</location>
    </subcellularLocation>
    <subcellularLocation>
        <location evidence="1">Cytoplasm</location>
        <location evidence="1">Cytoskeleton</location>
    </subcellularLocation>
    <subcellularLocation>
        <location evidence="5">Cytoplasm</location>
        <location evidence="5">Cytosol</location>
    </subcellularLocation>
</comment>
<evidence type="ECO:0000256" key="19">
    <source>
        <dbReference type="ARBA" id="ARBA00023123"/>
    </source>
</evidence>
<evidence type="ECO:0000256" key="15">
    <source>
        <dbReference type="ARBA" id="ARBA00022840"/>
    </source>
</evidence>
<dbReference type="Gene3D" id="1.20.5.190">
    <property type="match status" value="1"/>
</dbReference>
<evidence type="ECO:0000256" key="29">
    <source>
        <dbReference type="PROSITE-ProRule" id="PRU00782"/>
    </source>
</evidence>
<keyword evidence="36" id="KW-1185">Reference proteome</keyword>
<proteinExistence type="inferred from homology"/>
<evidence type="ECO:0000313" key="36">
    <source>
        <dbReference type="Proteomes" id="UP000694415"/>
    </source>
</evidence>
<dbReference type="Pfam" id="PF00612">
    <property type="entry name" value="IQ"/>
    <property type="match status" value="3"/>
</dbReference>
<dbReference type="GO" id="GO:0001726">
    <property type="term" value="C:ruffle"/>
    <property type="evidence" value="ECO:0007669"/>
    <property type="project" value="UniProtKB-SubCell"/>
</dbReference>
<dbReference type="Gene3D" id="3.40.850.10">
    <property type="entry name" value="Kinesin motor domain"/>
    <property type="match status" value="1"/>
</dbReference>
<evidence type="ECO:0000259" key="32">
    <source>
        <dbReference type="PROSITE" id="PS50057"/>
    </source>
</evidence>
<dbReference type="PROSITE" id="PS50003">
    <property type="entry name" value="PH_DOMAIN"/>
    <property type="match status" value="2"/>
</dbReference>
<keyword evidence="13" id="KW-0677">Repeat</keyword>
<dbReference type="InterPro" id="IPR041797">
    <property type="entry name" value="MyoX_FERM_C"/>
</dbReference>
<dbReference type="PANTHER" id="PTHR46049:SF2">
    <property type="entry name" value="UNCONVENTIONAL MYOSIN-X"/>
    <property type="match status" value="1"/>
</dbReference>
<dbReference type="FunFam" id="1.10.10.820:FF:000001">
    <property type="entry name" value="Myosin heavy chain"/>
    <property type="match status" value="1"/>
</dbReference>
<evidence type="ECO:0000256" key="30">
    <source>
        <dbReference type="SAM" id="MobiDB-lite"/>
    </source>
</evidence>
<evidence type="ECO:0000256" key="25">
    <source>
        <dbReference type="ARBA" id="ARBA00060002"/>
    </source>
</evidence>
<feature type="domain" description="FERM" evidence="32">
    <location>
        <begin position="1749"/>
        <end position="2093"/>
    </location>
</feature>
<protein>
    <recommendedName>
        <fullName evidence="27">Unconventional myosin-X</fullName>
    </recommendedName>
    <alternativeName>
        <fullName evidence="28">Unconventional myosin-10</fullName>
    </alternativeName>
</protein>
<evidence type="ECO:0000256" key="24">
    <source>
        <dbReference type="ARBA" id="ARBA00023273"/>
    </source>
</evidence>
<dbReference type="PROSITE" id="PS51456">
    <property type="entry name" value="MYOSIN_MOTOR"/>
    <property type="match status" value="1"/>
</dbReference>
<dbReference type="InterPro" id="IPR031971">
    <property type="entry name" value="MYO10_CC"/>
</dbReference>
<keyword evidence="18" id="KW-0175">Coiled coil</keyword>
<keyword evidence="14 29" id="KW-0547">Nucleotide-binding</keyword>
<dbReference type="SMART" id="SM00295">
    <property type="entry name" value="B41"/>
    <property type="match status" value="1"/>
</dbReference>
<dbReference type="PROSITE" id="PS50057">
    <property type="entry name" value="FERM_3"/>
    <property type="match status" value="1"/>
</dbReference>
<reference evidence="35" key="1">
    <citation type="submission" date="2025-08" db="UniProtKB">
        <authorList>
            <consortium name="Ensembl"/>
        </authorList>
    </citation>
    <scope>IDENTIFICATION</scope>
</reference>
<dbReference type="SMART" id="SM00139">
    <property type="entry name" value="MyTH4"/>
    <property type="match status" value="1"/>
</dbReference>
<feature type="domain" description="MyTH4" evidence="33">
    <location>
        <begin position="1596"/>
        <end position="1744"/>
    </location>
</feature>
<feature type="compositionally biased region" description="Basic and acidic residues" evidence="30">
    <location>
        <begin position="912"/>
        <end position="923"/>
    </location>
</feature>
<dbReference type="FunFam" id="1.20.80.10:FF:000020">
    <property type="entry name" value="Unconventional myosin-X"/>
    <property type="match status" value="1"/>
</dbReference>
<name>A0A8C6HPA6_MUSSI</name>
<feature type="region of interest" description="Disordered" evidence="30">
    <location>
        <begin position="867"/>
        <end position="890"/>
    </location>
</feature>
<dbReference type="CDD" id="cd13296">
    <property type="entry name" value="PH2_MyoX"/>
    <property type="match status" value="1"/>
</dbReference>
<feature type="region of interest" description="Disordered" evidence="30">
    <location>
        <begin position="1008"/>
        <end position="1092"/>
    </location>
</feature>
<keyword evidence="23" id="KW-0206">Cytoskeleton</keyword>
<evidence type="ECO:0000256" key="16">
    <source>
        <dbReference type="ARBA" id="ARBA00022860"/>
    </source>
</evidence>
<dbReference type="SMART" id="SM00015">
    <property type="entry name" value="IQ"/>
    <property type="match status" value="3"/>
</dbReference>
<dbReference type="Pfam" id="PF00063">
    <property type="entry name" value="Myosin_head"/>
    <property type="match status" value="1"/>
</dbReference>
<comment type="similarity">
    <text evidence="8 29">Belongs to the TRAFAC class myosin-kinesin ATPase superfamily. Myosin family.</text>
</comment>
<dbReference type="InterPro" id="IPR001849">
    <property type="entry name" value="PH_domain"/>
</dbReference>
<dbReference type="SUPFAM" id="SSF50729">
    <property type="entry name" value="PH domain-like"/>
    <property type="match status" value="4"/>
</dbReference>
<dbReference type="Pfam" id="PF18597">
    <property type="entry name" value="SH3_19"/>
    <property type="match status" value="1"/>
</dbReference>
<dbReference type="FunFam" id="2.30.29.30:FF:000286">
    <property type="entry name" value="PH-protein kinase domain containing protein"/>
    <property type="match status" value="1"/>
</dbReference>
<evidence type="ECO:0000256" key="2">
    <source>
        <dbReference type="ARBA" id="ARBA00004466"/>
    </source>
</evidence>
<dbReference type="GO" id="GO:0008360">
    <property type="term" value="P:regulation of cell shape"/>
    <property type="evidence" value="ECO:0007669"/>
    <property type="project" value="Ensembl"/>
</dbReference>
<keyword evidence="24" id="KW-0966">Cell projection</keyword>
<evidence type="ECO:0000256" key="28">
    <source>
        <dbReference type="ARBA" id="ARBA00078788"/>
    </source>
</evidence>
<dbReference type="FunFam" id="3.10.20.90:FF:000126">
    <property type="entry name" value="unconventional myosin-X"/>
    <property type="match status" value="1"/>
</dbReference>
<dbReference type="Gene3D" id="1.20.58.530">
    <property type="match status" value="1"/>
</dbReference>
<dbReference type="CDD" id="cd17206">
    <property type="entry name" value="FERM_F1_Myosin-X"/>
    <property type="match status" value="1"/>
</dbReference>
<dbReference type="Pfam" id="PF21989">
    <property type="entry name" value="RA_2"/>
    <property type="match status" value="1"/>
</dbReference>
<dbReference type="InterPro" id="IPR019748">
    <property type="entry name" value="FERM_central"/>
</dbReference>
<dbReference type="GO" id="GO:0005547">
    <property type="term" value="F:phosphatidylinositol-3,4,5-trisphosphate binding"/>
    <property type="evidence" value="ECO:0007669"/>
    <property type="project" value="TreeGrafter"/>
</dbReference>
<evidence type="ECO:0000256" key="10">
    <source>
        <dbReference type="ARBA" id="ARBA00022475"/>
    </source>
</evidence>
<accession>A0A8C6HPA6</accession>
<evidence type="ECO:0000313" key="35">
    <source>
        <dbReference type="Ensembl" id="ENSMSIP00000025135.1"/>
    </source>
</evidence>
<evidence type="ECO:0000256" key="14">
    <source>
        <dbReference type="ARBA" id="ARBA00022741"/>
    </source>
</evidence>
<dbReference type="GO" id="GO:0030027">
    <property type="term" value="C:lamellipodium"/>
    <property type="evidence" value="ECO:0007669"/>
    <property type="project" value="UniProtKB-SubCell"/>
</dbReference>
<feature type="region of interest" description="Actin-binding" evidence="29">
    <location>
        <begin position="664"/>
        <end position="686"/>
    </location>
</feature>
<evidence type="ECO:0000259" key="33">
    <source>
        <dbReference type="PROSITE" id="PS51016"/>
    </source>
</evidence>
<dbReference type="GO" id="GO:0060002">
    <property type="term" value="F:plus-end directed microfilament motor activity"/>
    <property type="evidence" value="ECO:0007669"/>
    <property type="project" value="TreeGrafter"/>
</dbReference>
<dbReference type="Gene3D" id="1.20.80.10">
    <property type="match status" value="1"/>
</dbReference>
<keyword evidence="21 29" id="KW-0505">Motor protein</keyword>
<keyword evidence="11" id="KW-0963">Cytoplasm</keyword>
<dbReference type="PROSITE" id="PS51016">
    <property type="entry name" value="MYTH4"/>
    <property type="match status" value="1"/>
</dbReference>
<dbReference type="CDD" id="cd13297">
    <property type="entry name" value="PH3_MyoX-like"/>
    <property type="match status" value="1"/>
</dbReference>
<dbReference type="GO" id="GO:0043005">
    <property type="term" value="C:neuron projection"/>
    <property type="evidence" value="ECO:0007669"/>
    <property type="project" value="Ensembl"/>
</dbReference>
<evidence type="ECO:0000256" key="23">
    <source>
        <dbReference type="ARBA" id="ARBA00023212"/>
    </source>
</evidence>
<dbReference type="InterPro" id="IPR036124">
    <property type="entry name" value="MYSc_Myo10"/>
</dbReference>
<dbReference type="Ensembl" id="ENSMSIT00000031734.1">
    <property type="protein sequence ID" value="ENSMSIP00000025135.1"/>
    <property type="gene ID" value="ENSMSIG00000021199.1"/>
</dbReference>
<dbReference type="Gene3D" id="2.30.29.30">
    <property type="entry name" value="Pleckstrin-homology domain (PH domain)/Phosphotyrosine-binding domain (PTB)"/>
    <property type="match status" value="4"/>
</dbReference>
<evidence type="ECO:0000256" key="12">
    <source>
        <dbReference type="ARBA" id="ARBA00022553"/>
    </source>
</evidence>
<organism evidence="35 36">
    <name type="scientific">Mus spicilegus</name>
    <name type="common">Mound-building mouse</name>
    <dbReference type="NCBI Taxonomy" id="10103"/>
    <lineage>
        <taxon>Eukaryota</taxon>
        <taxon>Metazoa</taxon>
        <taxon>Chordata</taxon>
        <taxon>Craniata</taxon>
        <taxon>Vertebrata</taxon>
        <taxon>Euteleostomi</taxon>
        <taxon>Mammalia</taxon>
        <taxon>Eutheria</taxon>
        <taxon>Euarchontoglires</taxon>
        <taxon>Glires</taxon>
        <taxon>Rodentia</taxon>
        <taxon>Myomorpha</taxon>
        <taxon>Muroidea</taxon>
        <taxon>Muridae</taxon>
        <taxon>Murinae</taxon>
        <taxon>Mus</taxon>
        <taxon>Mus</taxon>
    </lineage>
</organism>
<dbReference type="GeneTree" id="ENSGT00940000155469"/>
<dbReference type="Gene3D" id="3.10.20.90">
    <property type="entry name" value="Phosphatidylinositol 3-kinase Catalytic Subunit, Chain A, domain 1"/>
    <property type="match status" value="1"/>
</dbReference>
<dbReference type="CDD" id="cd13202">
    <property type="entry name" value="FERM_C_MyoX"/>
    <property type="match status" value="1"/>
</dbReference>
<evidence type="ECO:0000256" key="27">
    <source>
        <dbReference type="ARBA" id="ARBA00069451"/>
    </source>
</evidence>
<dbReference type="Pfam" id="PF00169">
    <property type="entry name" value="PH"/>
    <property type="match status" value="2"/>
</dbReference>
<evidence type="ECO:0000256" key="8">
    <source>
        <dbReference type="ARBA" id="ARBA00008314"/>
    </source>
</evidence>
<dbReference type="InterPro" id="IPR014352">
    <property type="entry name" value="FERM/acyl-CoA-bd_prot_sf"/>
</dbReference>
<feature type="binding site" evidence="29">
    <location>
        <begin position="202"/>
        <end position="209"/>
    </location>
    <ligand>
        <name>ATP</name>
        <dbReference type="ChEBI" id="CHEBI:30616"/>
    </ligand>
</feature>
<dbReference type="GO" id="GO:0005829">
    <property type="term" value="C:cytosol"/>
    <property type="evidence" value="ECO:0007669"/>
    <property type="project" value="UniProtKB-SubCell"/>
</dbReference>
<evidence type="ECO:0000259" key="34">
    <source>
        <dbReference type="PROSITE" id="PS51456"/>
    </source>
</evidence>
<keyword evidence="19 29" id="KW-0518">Myosin</keyword>
<dbReference type="Gene3D" id="1.20.5.170">
    <property type="match status" value="1"/>
</dbReference>
<dbReference type="CDD" id="cd14473">
    <property type="entry name" value="FERM_B-lobe"/>
    <property type="match status" value="1"/>
</dbReference>
<dbReference type="Pfam" id="PF16735">
    <property type="entry name" value="MYO10_CC"/>
    <property type="match status" value="1"/>
</dbReference>
<dbReference type="FunFam" id="1.25.40.530:FF:000001">
    <property type="entry name" value="Pleckstrin homology domain-containing family H member 2"/>
    <property type="match status" value="1"/>
</dbReference>
<dbReference type="InterPro" id="IPR000857">
    <property type="entry name" value="MyTH4_dom"/>
</dbReference>
<feature type="region of interest" description="Disordered" evidence="30">
    <location>
        <begin position="903"/>
        <end position="923"/>
    </location>
</feature>
<evidence type="ECO:0000256" key="18">
    <source>
        <dbReference type="ARBA" id="ARBA00023054"/>
    </source>
</evidence>
<evidence type="ECO:0000256" key="13">
    <source>
        <dbReference type="ARBA" id="ARBA00022737"/>
    </source>
</evidence>
<evidence type="ECO:0000256" key="9">
    <source>
        <dbReference type="ARBA" id="ARBA00022448"/>
    </source>
</evidence>